<protein>
    <submittedName>
        <fullName evidence="2">Uncharacterized protein</fullName>
    </submittedName>
</protein>
<evidence type="ECO:0000313" key="3">
    <source>
        <dbReference type="Proteomes" id="UP001428341"/>
    </source>
</evidence>
<evidence type="ECO:0000313" key="2">
    <source>
        <dbReference type="EMBL" id="KAK9192724.1"/>
    </source>
</evidence>
<proteinExistence type="predicted"/>
<reference evidence="2 3" key="1">
    <citation type="submission" date="2024-05" db="EMBL/GenBank/DDBJ databases">
        <title>Haplotype-resolved chromosome-level genome assembly of Huyou (Citrus changshanensis).</title>
        <authorList>
            <person name="Miao C."/>
            <person name="Chen W."/>
            <person name="Wu Y."/>
            <person name="Wang L."/>
            <person name="Zhao S."/>
            <person name="Grierson D."/>
            <person name="Xu C."/>
            <person name="Chen K."/>
        </authorList>
    </citation>
    <scope>NUCLEOTIDE SEQUENCE [LARGE SCALE GENOMIC DNA]</scope>
    <source>
        <strain evidence="2">01-14</strain>
        <tissue evidence="2">Leaf</tissue>
    </source>
</reference>
<organism evidence="2 3">
    <name type="scientific">Citrus x changshan-huyou</name>
    <dbReference type="NCBI Taxonomy" id="2935761"/>
    <lineage>
        <taxon>Eukaryota</taxon>
        <taxon>Viridiplantae</taxon>
        <taxon>Streptophyta</taxon>
        <taxon>Embryophyta</taxon>
        <taxon>Tracheophyta</taxon>
        <taxon>Spermatophyta</taxon>
        <taxon>Magnoliopsida</taxon>
        <taxon>eudicotyledons</taxon>
        <taxon>Gunneridae</taxon>
        <taxon>Pentapetalae</taxon>
        <taxon>rosids</taxon>
        <taxon>malvids</taxon>
        <taxon>Sapindales</taxon>
        <taxon>Rutaceae</taxon>
        <taxon>Aurantioideae</taxon>
        <taxon>Citrus</taxon>
    </lineage>
</organism>
<gene>
    <name evidence="2" type="ORF">WN944_003417</name>
</gene>
<evidence type="ECO:0000256" key="1">
    <source>
        <dbReference type="SAM" id="MobiDB-lite"/>
    </source>
</evidence>
<sequence length="144" mass="15548">MAKCRRVSGRTDGWSHAAREALVGDGHGIEQWGEEQLLATGMAPLPVGGGDQSAFPHPTGDLPLARQPPSQPHARLNHKPRTRSRCKIQPLDPPATVGGDLPPLTPPFHEGNHFLGCKIKFRLKGVSGFGVSDFISVSYLNKEE</sequence>
<accession>A0AAP0M349</accession>
<name>A0AAP0M349_9ROSI</name>
<comment type="caution">
    <text evidence="2">The sequence shown here is derived from an EMBL/GenBank/DDBJ whole genome shotgun (WGS) entry which is preliminary data.</text>
</comment>
<keyword evidence="3" id="KW-1185">Reference proteome</keyword>
<feature type="compositionally biased region" description="Basic residues" evidence="1">
    <location>
        <begin position="75"/>
        <end position="86"/>
    </location>
</feature>
<dbReference type="Proteomes" id="UP001428341">
    <property type="component" value="Unassembled WGS sequence"/>
</dbReference>
<feature type="region of interest" description="Disordered" evidence="1">
    <location>
        <begin position="41"/>
        <end position="104"/>
    </location>
</feature>
<dbReference type="AlphaFoldDB" id="A0AAP0M349"/>
<dbReference type="EMBL" id="JBCGBO010000006">
    <property type="protein sequence ID" value="KAK9192724.1"/>
    <property type="molecule type" value="Genomic_DNA"/>
</dbReference>